<accession>A0A2N5NEN0</accession>
<dbReference type="RefSeq" id="WP_101871465.1">
    <property type="nucleotide sequence ID" value="NZ_CAXUHP010000019.1"/>
</dbReference>
<evidence type="ECO:0000313" key="5">
    <source>
        <dbReference type="Proteomes" id="UP000234849"/>
    </source>
</evidence>
<feature type="signal peptide" evidence="2">
    <location>
        <begin position="1"/>
        <end position="26"/>
    </location>
</feature>
<keyword evidence="1" id="KW-0812">Transmembrane</keyword>
<dbReference type="EMBL" id="NIHS01000040">
    <property type="protein sequence ID" value="PLT69784.1"/>
    <property type="molecule type" value="Genomic_DNA"/>
</dbReference>
<gene>
    <name evidence="3" type="ORF">CDL18_14210</name>
    <name evidence="4" type="ORF">CDL26_15045</name>
</gene>
<feature type="transmembrane region" description="Helical" evidence="1">
    <location>
        <begin position="383"/>
        <end position="404"/>
    </location>
</feature>
<comment type="caution">
    <text evidence="3">The sequence shown here is derived from an EMBL/GenBank/DDBJ whole genome shotgun (WGS) entry which is preliminary data.</text>
</comment>
<keyword evidence="1" id="KW-0472">Membrane</keyword>
<evidence type="ECO:0000313" key="4">
    <source>
        <dbReference type="EMBL" id="PLT69784.1"/>
    </source>
</evidence>
<keyword evidence="2" id="KW-0732">Signal</keyword>
<reference evidence="5 6" key="1">
    <citation type="journal article" date="2017" name="Genome Med.">
        <title>A novel Ruminococcus gnavus clade enriched in inflammatory bowel disease patients.</title>
        <authorList>
            <person name="Hall A.B."/>
            <person name="Yassour M."/>
            <person name="Sauk J."/>
            <person name="Garner A."/>
            <person name="Jiang X."/>
            <person name="Arthur T."/>
            <person name="Lagoudas G.K."/>
            <person name="Vatanen T."/>
            <person name="Fornelos N."/>
            <person name="Wilson R."/>
            <person name="Bertha M."/>
            <person name="Cohen M."/>
            <person name="Garber J."/>
            <person name="Khalili H."/>
            <person name="Gevers D."/>
            <person name="Ananthakrishnan A.N."/>
            <person name="Kugathasan S."/>
            <person name="Lander E.S."/>
            <person name="Blainey P."/>
            <person name="Vlamakis H."/>
            <person name="Xavier R.J."/>
            <person name="Huttenhower C."/>
        </authorList>
    </citation>
    <scope>NUCLEOTIDE SEQUENCE [LARGE SCALE GENOMIC DNA]</scope>
    <source>
        <strain evidence="3 5">RJX1118</strain>
        <strain evidence="4 6">RJX1124</strain>
    </source>
</reference>
<evidence type="ECO:0000256" key="1">
    <source>
        <dbReference type="SAM" id="Phobius"/>
    </source>
</evidence>
<sequence length="438" mass="50177">MRKKAWTFGILTGLLLSVLCPFTVQAQIASPQAFQNLSWKMVKEEPIETEHGVVQSICATDDYIVCLENVLDGSGQPDIVKAYYRNDKDKNGNPVEQYSLAMQVQETDYEHANGMAYNPNTNEIAVSLYTSYQKENRGCLFIMDADTLKFKRKVKVTDSYNILGIGYDSANDRYVIQTNADGGYQFKILNNEFQVTEDLGDLGGYAGDGNYQDLCVTEDYVLNFPLTLFSGNGDFLNVYSLSEKKLLYYEKLDFQFEDHVTSDEPESICELDPGVFLAVVNVTLSDGTKKVRLYRMEVPYQYEVEVKVQVGEDKPSVSRKTVLRGEAFDAEYPEKEGCRIASVKIDKKEIDLEKYQSKYTLKSVQGAHTISIVYKKKLAMWKIILPVCVGVVLLSAGFVFYLRVLQIRRIRKRKLEAEKRRRARIKWHNDEWNIDEIY</sequence>
<protein>
    <recommendedName>
        <fullName evidence="7">Ig-like domain-containing protein</fullName>
    </recommendedName>
</protein>
<keyword evidence="1" id="KW-1133">Transmembrane helix</keyword>
<feature type="chain" id="PRO_5014562891" description="Ig-like domain-containing protein" evidence="2">
    <location>
        <begin position="27"/>
        <end position="438"/>
    </location>
</feature>
<dbReference type="AlphaFoldDB" id="A0A2N5NEN0"/>
<organism evidence="3 5">
    <name type="scientific">Mediterraneibacter gnavus</name>
    <name type="common">Ruminococcus gnavus</name>
    <dbReference type="NCBI Taxonomy" id="33038"/>
    <lineage>
        <taxon>Bacteria</taxon>
        <taxon>Bacillati</taxon>
        <taxon>Bacillota</taxon>
        <taxon>Clostridia</taxon>
        <taxon>Lachnospirales</taxon>
        <taxon>Lachnospiraceae</taxon>
        <taxon>Mediterraneibacter</taxon>
    </lineage>
</organism>
<name>A0A2N5NEN0_MEDGN</name>
<dbReference type="EMBL" id="NIHM01000028">
    <property type="protein sequence ID" value="PLT52634.1"/>
    <property type="molecule type" value="Genomic_DNA"/>
</dbReference>
<evidence type="ECO:0000313" key="6">
    <source>
        <dbReference type="Proteomes" id="UP000234891"/>
    </source>
</evidence>
<evidence type="ECO:0000313" key="3">
    <source>
        <dbReference type="EMBL" id="PLT52634.1"/>
    </source>
</evidence>
<proteinExistence type="predicted"/>
<evidence type="ECO:0000256" key="2">
    <source>
        <dbReference type="SAM" id="SignalP"/>
    </source>
</evidence>
<evidence type="ECO:0008006" key="7">
    <source>
        <dbReference type="Google" id="ProtNLM"/>
    </source>
</evidence>
<dbReference type="Proteomes" id="UP000234849">
    <property type="component" value="Unassembled WGS sequence"/>
</dbReference>
<dbReference type="Proteomes" id="UP000234891">
    <property type="component" value="Unassembled WGS sequence"/>
</dbReference>